<comment type="function">
    <text evidence="8">Probable GTP-binding protein that may be involved in cell development.</text>
</comment>
<dbReference type="InterPro" id="IPR008803">
    <property type="entry name" value="RHD3/Sey1"/>
</dbReference>
<dbReference type="InterPro" id="IPR046758">
    <property type="entry name" value="Sey1/RHD3-like_3HB"/>
</dbReference>
<keyword evidence="2 8" id="KW-0547">Nucleotide-binding</keyword>
<feature type="binding site" evidence="8">
    <location>
        <begin position="51"/>
        <end position="58"/>
    </location>
    <ligand>
        <name>GTP</name>
        <dbReference type="ChEBI" id="CHEBI:37565"/>
    </ligand>
</feature>
<evidence type="ECO:0000256" key="2">
    <source>
        <dbReference type="ARBA" id="ARBA00022741"/>
    </source>
</evidence>
<evidence type="ECO:0000256" key="10">
    <source>
        <dbReference type="SAM" id="Phobius"/>
    </source>
</evidence>
<dbReference type="GO" id="GO:0016320">
    <property type="term" value="P:endoplasmic reticulum membrane fusion"/>
    <property type="evidence" value="ECO:0007669"/>
    <property type="project" value="TreeGrafter"/>
</dbReference>
<dbReference type="InterPro" id="IPR027417">
    <property type="entry name" value="P-loop_NTPase"/>
</dbReference>
<keyword evidence="7 8" id="KW-0472">Membrane</keyword>
<evidence type="ECO:0000256" key="1">
    <source>
        <dbReference type="ARBA" id="ARBA00022692"/>
    </source>
</evidence>
<dbReference type="EMBL" id="ATMH01008998">
    <property type="protein sequence ID" value="EPY20431.1"/>
    <property type="molecule type" value="Genomic_DNA"/>
</dbReference>
<gene>
    <name evidence="14" type="ORF">STCU_05291</name>
    <name evidence="13" type="ORF">STCU_08998</name>
    <name evidence="12" type="ORF">STCU_09497</name>
</gene>
<comment type="similarity">
    <text evidence="8">Belongs to the TRAFAC class dynamin-like GTPase superfamily. GB1/RHD3 GTPase family. RHD3 subfamily.</text>
</comment>
<evidence type="ECO:0000256" key="9">
    <source>
        <dbReference type="SAM" id="MobiDB-lite"/>
    </source>
</evidence>
<evidence type="ECO:0000313" key="13">
    <source>
        <dbReference type="EMBL" id="EPY20431.1"/>
    </source>
</evidence>
<dbReference type="EC" id="3.6.5.-" evidence="8"/>
<dbReference type="Proteomes" id="UP000015354">
    <property type="component" value="Unassembled WGS sequence"/>
</dbReference>
<feature type="domain" description="GB1/RHD3-type G" evidence="11">
    <location>
        <begin position="41"/>
        <end position="280"/>
    </location>
</feature>
<feature type="compositionally biased region" description="Low complexity" evidence="9">
    <location>
        <begin position="838"/>
        <end position="852"/>
    </location>
</feature>
<dbReference type="InterPro" id="IPR030386">
    <property type="entry name" value="G_GB1_RHD3_dom"/>
</dbReference>
<feature type="compositionally biased region" description="Basic residues" evidence="9">
    <location>
        <begin position="878"/>
        <end position="889"/>
    </location>
</feature>
<reference evidence="13" key="2">
    <citation type="submission" date="2013-03" db="EMBL/GenBank/DDBJ databases">
        <authorList>
            <person name="Motta M.C.M."/>
            <person name="Martins A.C.A."/>
            <person name="Preta C.M.C.C."/>
            <person name="Silva R."/>
            <person name="de Souza S.S."/>
            <person name="Klein C.C."/>
            <person name="de Almeida L.G.P."/>
            <person name="Cunha O.L."/>
            <person name="Colabardini A.C."/>
            <person name="Lima B.A."/>
            <person name="Machado C.R."/>
            <person name="Soares C.M.A."/>
            <person name="de Menezes C.B.A."/>
            <person name="Bartolomeu D.C."/>
            <person name="Grisard E.C."/>
            <person name="Fantinatti-Garboggini F."/>
            <person name="Rodrigues-Luiz G.F."/>
            <person name="Wagner G."/>
            <person name="Goldman G.H."/>
            <person name="Fietto J.L.R."/>
            <person name="Ciapina L.P."/>
            <person name="Brocchi M."/>
            <person name="Elias M.C."/>
            <person name="Goldman M.H.S."/>
            <person name="Sagot M.-F."/>
            <person name="Pereira M."/>
            <person name="Stoco P.H."/>
            <person name="Teixeira S.M.R."/>
            <person name="de Mendonca-Neto R.P."/>
            <person name="Maciel T.E.F."/>
            <person name="Mendes T.A.O."/>
            <person name="Urmenyi T.P."/>
            <person name="Teixeira M.M.G."/>
            <person name="de Camargo E.F.P."/>
            <person name="de Sousa W."/>
            <person name="Schenkman S."/>
            <person name="de Vasconcelos A.T.R."/>
        </authorList>
    </citation>
    <scope>NUCLEOTIDE SEQUENCE</scope>
</reference>
<keyword evidence="1 8" id="KW-0812">Transmembrane</keyword>
<organism evidence="13 15">
    <name type="scientific">Strigomonas culicis</name>
    <dbReference type="NCBI Taxonomy" id="28005"/>
    <lineage>
        <taxon>Eukaryota</taxon>
        <taxon>Discoba</taxon>
        <taxon>Euglenozoa</taxon>
        <taxon>Kinetoplastea</taxon>
        <taxon>Metakinetoplastina</taxon>
        <taxon>Trypanosomatida</taxon>
        <taxon>Trypanosomatidae</taxon>
        <taxon>Strigomonadinae</taxon>
        <taxon>Strigomonas</taxon>
    </lineage>
</organism>
<evidence type="ECO:0000313" key="15">
    <source>
        <dbReference type="Proteomes" id="UP000015354"/>
    </source>
</evidence>
<evidence type="ECO:0000256" key="3">
    <source>
        <dbReference type="ARBA" id="ARBA00022801"/>
    </source>
</evidence>
<dbReference type="HAMAP" id="MF_03109">
    <property type="entry name" value="Sey1"/>
    <property type="match status" value="1"/>
</dbReference>
<keyword evidence="6 8" id="KW-0342">GTP-binding</keyword>
<keyword evidence="15" id="KW-1185">Reference proteome</keyword>
<dbReference type="CDD" id="cd01851">
    <property type="entry name" value="GBP"/>
    <property type="match status" value="1"/>
</dbReference>
<feature type="topological domain" description="Lumenal" evidence="8">
    <location>
        <begin position="744"/>
        <end position="746"/>
    </location>
</feature>
<keyword evidence="5 8" id="KW-1133">Transmembrane helix</keyword>
<dbReference type="OrthoDB" id="1597724at2759"/>
<protein>
    <recommendedName>
        <fullName evidence="8">Protein SEY1 homolog</fullName>
        <ecNumber evidence="8">3.6.5.-</ecNumber>
    </recommendedName>
</protein>
<sequence length="889" mass="99797">MSLHLIDNDGRLQSEKGLVEFLTKILSDKNAKKEDIMRKVGVNYHIVGVFGGQSSGKSTLLNHLFGTDFQVLDERVRRGQTTKGAFLSNANENLEGFEKPSGKAGKPGADASKAPLLVVDFEGTDGLERGEDQSFERQLSLFGLSAADTLIINMWAVDVGRFNAANLSLLRTIFEVNLQLFSHDSYKEEERPTLLIVLRDFTEEDTKPSLTTVRKSFDTIWDNITRPPKFAGAKIDALFDLKYYVMPHYKLQKPEFNKSLVELRRWFGDDRCKDYLFRHQAMFRGVPLDGLPPYLTSCWEAILTSKDLDIPTQREMLAQHRCKTAMEEELHVFLDFIHRFEERINKGEMLLRLSEQMDKEMAARVEAFQQQTRLYNQDVVKTFSEELVQEMGNAVMKVVQRFSKAIAAEVLVGLETRVQSALADSVRHLLRAAQTQPFSTAPPPPEEEDDDIFELRSTQPAATQPSRFTMDNTACQHLVRKFWKNMRRSLNELLGELSTNPPPANLFGRYTSLVAQDSTARDNVVSEVTEAVFNKVRSRIGSMAESAAETMHRAYEKGLTHNEDGTVRFFSTVKGLEKTIPEAQQASLVLLGCLLYFRLELAPAAARDASASASTTTESACVTAQRVRDAKKVIAFRDGLYDRQFQLTFTTIDHVPRYPSNVEIAPEPTDEQLEKKAELTGVDPSCVLLSQAALEHAYDLFRQNADFTTQMQLRTIESTKQKLPAWVPFALLVLGWNEIMYLITSPSLLIIVGVIVYLFFRNYIISQWQAFEESGPASIVIPLQTALRQGIDLYNSVAPPDMALPQVTTTTTAVPPPGYADRDRDLSTPLHPVSTPVQQSSFAQPSPAAARPAHTDPARITRPRTSSVSVSKDTSSSVRHRSRAAKKDE</sequence>
<dbReference type="PANTHER" id="PTHR45923">
    <property type="entry name" value="PROTEIN SEY1"/>
    <property type="match status" value="1"/>
</dbReference>
<comment type="subcellular location">
    <subcellularLocation>
        <location evidence="8">Endoplasmic reticulum membrane</location>
        <topology evidence="8">Multi-pass membrane protein</topology>
    </subcellularLocation>
</comment>
<reference evidence="13 15" key="1">
    <citation type="journal article" date="2013" name="PLoS ONE">
        <title>Predicting the Proteins of Angomonas deanei, Strigomonas culicis and Their Respective Endosymbionts Reveals New Aspects of the Trypanosomatidae Family.</title>
        <authorList>
            <person name="Motta M.C."/>
            <person name="Martins A.C."/>
            <person name="de Souza S.S."/>
            <person name="Catta-Preta C.M."/>
            <person name="Silva R."/>
            <person name="Klein C.C."/>
            <person name="de Almeida L.G."/>
            <person name="de Lima Cunha O."/>
            <person name="Ciapina L.P."/>
            <person name="Brocchi M."/>
            <person name="Colabardini A.C."/>
            <person name="de Araujo Lima B."/>
            <person name="Machado C.R."/>
            <person name="de Almeida Soares C.M."/>
            <person name="Probst C.M."/>
            <person name="de Menezes C.B."/>
            <person name="Thompson C.E."/>
            <person name="Bartholomeu D.C."/>
            <person name="Gradia D.F."/>
            <person name="Pavoni D.P."/>
            <person name="Grisard E.C."/>
            <person name="Fantinatti-Garboggini F."/>
            <person name="Marchini F.K."/>
            <person name="Rodrigues-Luiz G.F."/>
            <person name="Wagner G."/>
            <person name="Goldman G.H."/>
            <person name="Fietto J.L."/>
            <person name="Elias M.C."/>
            <person name="Goldman M.H."/>
            <person name="Sagot M.F."/>
            <person name="Pereira M."/>
            <person name="Stoco P.H."/>
            <person name="de Mendonca-Neto R.P."/>
            <person name="Teixeira S.M."/>
            <person name="Maciel T.E."/>
            <person name="de Oliveira Mendes T.A."/>
            <person name="Urmenyi T.P."/>
            <person name="de Souza W."/>
            <person name="Schenkman S."/>
            <person name="de Vasconcelos A.T."/>
        </authorList>
    </citation>
    <scope>NUCLEOTIDE SEQUENCE [LARGE SCALE GENOMIC DNA]</scope>
</reference>
<dbReference type="EMBL" id="ATMH01005291">
    <property type="protein sequence ID" value="EPY28120.1"/>
    <property type="molecule type" value="Genomic_DNA"/>
</dbReference>
<comment type="caution">
    <text evidence="13">The sequence shown here is derived from an EMBL/GenBank/DDBJ whole genome shotgun (WGS) entry which is preliminary data.</text>
</comment>
<name>S9V0J2_9TRYP</name>
<evidence type="ECO:0000256" key="7">
    <source>
        <dbReference type="ARBA" id="ARBA00023136"/>
    </source>
</evidence>
<evidence type="ECO:0000256" key="5">
    <source>
        <dbReference type="ARBA" id="ARBA00022989"/>
    </source>
</evidence>
<dbReference type="PROSITE" id="PS51715">
    <property type="entry name" value="G_GB1_RHD3"/>
    <property type="match status" value="1"/>
</dbReference>
<dbReference type="SUPFAM" id="SSF52540">
    <property type="entry name" value="P-loop containing nucleoside triphosphate hydrolases"/>
    <property type="match status" value="1"/>
</dbReference>
<dbReference type="Pfam" id="PF05879">
    <property type="entry name" value="RHD3_GTPase"/>
    <property type="match status" value="1"/>
</dbReference>
<evidence type="ECO:0000256" key="8">
    <source>
        <dbReference type="HAMAP-Rule" id="MF_03109"/>
    </source>
</evidence>
<feature type="topological domain" description="Cytoplasmic" evidence="8">
    <location>
        <begin position="1"/>
        <end position="722"/>
    </location>
</feature>
<feature type="region of interest" description="Disordered" evidence="9">
    <location>
        <begin position="806"/>
        <end position="889"/>
    </location>
</feature>
<keyword evidence="4 8" id="KW-0256">Endoplasmic reticulum</keyword>
<dbReference type="GO" id="GO:0005789">
    <property type="term" value="C:endoplasmic reticulum membrane"/>
    <property type="evidence" value="ECO:0007669"/>
    <property type="project" value="UniProtKB-SubCell"/>
</dbReference>
<feature type="transmembrane region" description="Helical" evidence="10">
    <location>
        <begin position="739"/>
        <end position="760"/>
    </location>
</feature>
<feature type="topological domain" description="Cytoplasmic" evidence="8">
    <location>
        <begin position="768"/>
        <end position="889"/>
    </location>
</feature>
<evidence type="ECO:0000313" key="12">
    <source>
        <dbReference type="EMBL" id="EPY19363.1"/>
    </source>
</evidence>
<dbReference type="GO" id="GO:0005525">
    <property type="term" value="F:GTP binding"/>
    <property type="evidence" value="ECO:0007669"/>
    <property type="project" value="UniProtKB-UniRule"/>
</dbReference>
<evidence type="ECO:0000313" key="14">
    <source>
        <dbReference type="EMBL" id="EPY28120.1"/>
    </source>
</evidence>
<dbReference type="AlphaFoldDB" id="S9V0J2"/>
<dbReference type="PANTHER" id="PTHR45923:SF2">
    <property type="entry name" value="PROTEIN SEY1"/>
    <property type="match status" value="1"/>
</dbReference>
<evidence type="ECO:0000259" key="11">
    <source>
        <dbReference type="PROSITE" id="PS51715"/>
    </source>
</evidence>
<evidence type="ECO:0000256" key="6">
    <source>
        <dbReference type="ARBA" id="ARBA00023134"/>
    </source>
</evidence>
<dbReference type="EMBL" id="ATMH01009497">
    <property type="protein sequence ID" value="EPY19363.1"/>
    <property type="molecule type" value="Genomic_DNA"/>
</dbReference>
<dbReference type="Gene3D" id="3.40.50.300">
    <property type="entry name" value="P-loop containing nucleotide triphosphate hydrolases"/>
    <property type="match status" value="1"/>
</dbReference>
<dbReference type="GO" id="GO:0003924">
    <property type="term" value="F:GTPase activity"/>
    <property type="evidence" value="ECO:0007669"/>
    <property type="project" value="UniProtKB-UniRule"/>
</dbReference>
<feature type="compositionally biased region" description="Low complexity" evidence="9">
    <location>
        <begin position="866"/>
        <end position="877"/>
    </location>
</feature>
<accession>S9V0J2</accession>
<proteinExistence type="inferred from homology"/>
<keyword evidence="3 8" id="KW-0378">Hydrolase</keyword>
<dbReference type="Pfam" id="PF20428">
    <property type="entry name" value="Sey1_3HB"/>
    <property type="match status" value="1"/>
</dbReference>
<evidence type="ECO:0000256" key="4">
    <source>
        <dbReference type="ARBA" id="ARBA00022824"/>
    </source>
</evidence>